<accession>A0A194QVS3</accession>
<evidence type="ECO:0000313" key="1">
    <source>
        <dbReference type="EMBL" id="KPJ09065.1"/>
    </source>
</evidence>
<dbReference type="AlphaFoldDB" id="A0A194QVS3"/>
<dbReference type="Proteomes" id="UP000053240">
    <property type="component" value="Unassembled WGS sequence"/>
</dbReference>
<dbReference type="InterPro" id="IPR031734">
    <property type="entry name" value="MBF2"/>
</dbReference>
<protein>
    <submittedName>
        <fullName evidence="1">Uncharacterized protein</fullName>
    </submittedName>
</protein>
<evidence type="ECO:0000313" key="2">
    <source>
        <dbReference type="Proteomes" id="UP000053240"/>
    </source>
</evidence>
<dbReference type="Pfam" id="PF15868">
    <property type="entry name" value="MBF2"/>
    <property type="match status" value="1"/>
</dbReference>
<name>A0A194QVS3_PAPMA</name>
<gene>
    <name evidence="1" type="ORF">RR48_15206</name>
</gene>
<reference evidence="1 2" key="1">
    <citation type="journal article" date="2015" name="Nat. Commun.">
        <title>Outbred genome sequencing and CRISPR/Cas9 gene editing in butterflies.</title>
        <authorList>
            <person name="Li X."/>
            <person name="Fan D."/>
            <person name="Zhang W."/>
            <person name="Liu G."/>
            <person name="Zhang L."/>
            <person name="Zhao L."/>
            <person name="Fang X."/>
            <person name="Chen L."/>
            <person name="Dong Y."/>
            <person name="Chen Y."/>
            <person name="Ding Y."/>
            <person name="Zhao R."/>
            <person name="Feng M."/>
            <person name="Zhu Y."/>
            <person name="Feng Y."/>
            <person name="Jiang X."/>
            <person name="Zhu D."/>
            <person name="Xiang H."/>
            <person name="Feng X."/>
            <person name="Li S."/>
            <person name="Wang J."/>
            <person name="Zhang G."/>
            <person name="Kronforst M.R."/>
            <person name="Wang W."/>
        </authorList>
    </citation>
    <scope>NUCLEOTIDE SEQUENCE [LARGE SCALE GENOMIC DNA]</scope>
    <source>
        <strain evidence="1">Ya'a_city_454_Pm</strain>
        <tissue evidence="1">Whole body</tissue>
    </source>
</reference>
<organism evidence="1 2">
    <name type="scientific">Papilio machaon</name>
    <name type="common">Old World swallowtail butterfly</name>
    <dbReference type="NCBI Taxonomy" id="76193"/>
    <lineage>
        <taxon>Eukaryota</taxon>
        <taxon>Metazoa</taxon>
        <taxon>Ecdysozoa</taxon>
        <taxon>Arthropoda</taxon>
        <taxon>Hexapoda</taxon>
        <taxon>Insecta</taxon>
        <taxon>Pterygota</taxon>
        <taxon>Neoptera</taxon>
        <taxon>Endopterygota</taxon>
        <taxon>Lepidoptera</taxon>
        <taxon>Glossata</taxon>
        <taxon>Ditrysia</taxon>
        <taxon>Papilionoidea</taxon>
        <taxon>Papilionidae</taxon>
        <taxon>Papilioninae</taxon>
        <taxon>Papilio</taxon>
    </lineage>
</organism>
<dbReference type="InParanoid" id="A0A194QVS3"/>
<proteinExistence type="predicted"/>
<dbReference type="EMBL" id="KQ461108">
    <property type="protein sequence ID" value="KPJ09065.1"/>
    <property type="molecule type" value="Genomic_DNA"/>
</dbReference>
<sequence>MYRIAICLIVSIIEGGGGKLACKNPKTALEIGKWAHNLKHLDSAVIENGPVSMHEGQMYVYENYFPNYIIKYVHVDNVAIKSCGANAQVKKGGVDASSVLIVLHADINEEIRSVIDIWGTANGIPAKGVASHPEHYKGGMKSIYLFSDRRAVNHNTGFKKNR</sequence>
<keyword evidence="2" id="KW-1185">Reference proteome</keyword>